<protein>
    <recommendedName>
        <fullName evidence="3">SprT-like family protein</fullName>
    </recommendedName>
</protein>
<reference evidence="1 2" key="1">
    <citation type="submission" date="2018-03" db="EMBL/GenBank/DDBJ databases">
        <title>Genomic Encyclopedia of Archaeal and Bacterial Type Strains, Phase II (KMG-II): from individual species to whole genera.</title>
        <authorList>
            <person name="Goeker M."/>
        </authorList>
    </citation>
    <scope>NUCLEOTIDE SEQUENCE [LARGE SCALE GENOMIC DNA]</scope>
    <source>
        <strain evidence="1 2">DSM 27929</strain>
    </source>
</reference>
<name>A0A2T0WI47_9BACT</name>
<dbReference type="OrthoDB" id="267364at2"/>
<keyword evidence="2" id="KW-1185">Reference proteome</keyword>
<dbReference type="AlphaFoldDB" id="A0A2T0WI47"/>
<evidence type="ECO:0008006" key="3">
    <source>
        <dbReference type="Google" id="ProtNLM"/>
    </source>
</evidence>
<evidence type="ECO:0000313" key="1">
    <source>
        <dbReference type="EMBL" id="PRY86325.1"/>
    </source>
</evidence>
<gene>
    <name evidence="1" type="ORF">CLW00_109172</name>
</gene>
<dbReference type="RefSeq" id="WP_106134656.1">
    <property type="nucleotide sequence ID" value="NZ_PVTR01000009.1"/>
</dbReference>
<dbReference type="EMBL" id="PVTR01000009">
    <property type="protein sequence ID" value="PRY86325.1"/>
    <property type="molecule type" value="Genomic_DNA"/>
</dbReference>
<organism evidence="1 2">
    <name type="scientific">Mongoliibacter ruber</name>
    <dbReference type="NCBI Taxonomy" id="1750599"/>
    <lineage>
        <taxon>Bacteria</taxon>
        <taxon>Pseudomonadati</taxon>
        <taxon>Bacteroidota</taxon>
        <taxon>Cytophagia</taxon>
        <taxon>Cytophagales</taxon>
        <taxon>Cyclobacteriaceae</taxon>
        <taxon>Mongoliibacter</taxon>
    </lineage>
</organism>
<evidence type="ECO:0000313" key="2">
    <source>
        <dbReference type="Proteomes" id="UP000238157"/>
    </source>
</evidence>
<sequence>MSKDSSFLEAFQKHIPEAAVDYCFGLWKEDPFNFLITKERQSKLGDFRYRRDRKLQTISINYNLNSFQFLITYLHELAHYRAFKKYGLQIAPHGIEWKMTFQGLMIPMLENRVFPQDIHLALTKHMSNPKASTGADLFLSKVIKAYDKQKHDGVLLLADLQAGDQFEIKGRKFTKEHLRRTRVLCEEVSTGRKYLISAHAEVLKV</sequence>
<dbReference type="Proteomes" id="UP000238157">
    <property type="component" value="Unassembled WGS sequence"/>
</dbReference>
<accession>A0A2T0WI47</accession>
<comment type="caution">
    <text evidence="1">The sequence shown here is derived from an EMBL/GenBank/DDBJ whole genome shotgun (WGS) entry which is preliminary data.</text>
</comment>
<proteinExistence type="predicted"/>